<dbReference type="RefSeq" id="WP_165108785.1">
    <property type="nucleotide sequence ID" value="NZ_JAALAA010000001.1"/>
</dbReference>
<dbReference type="EMBL" id="JAALAA010000001">
    <property type="protein sequence ID" value="NGN91298.1"/>
    <property type="molecule type" value="Genomic_DNA"/>
</dbReference>
<gene>
    <name evidence="1" type="ORF">G5C66_00910</name>
</gene>
<dbReference type="AlphaFoldDB" id="A0A6M1R0R4"/>
<sequence length="194" mass="22020">MPTTLGRAFPSGLRASLSEALVAMPRPLHAPSGDITSSYSRKWPEITVGGEPVEIPYRVYNPVPSNRVAPEGSQATVAVDCLYTRHHDGFVRQQALRRVLRFEQAWIIPFVVQLLGEYVIEICEDIHGFVVRDLPRRPAMVRGLRSFVTENSDFFTLTELRATSYWACYYRSTHLYRDTYPAMLALKAMRDLAA</sequence>
<accession>A0A6M1R0R4</accession>
<organism evidence="1 2">
    <name type="scientific">Nocardioides turkmenicus</name>
    <dbReference type="NCBI Taxonomy" id="2711220"/>
    <lineage>
        <taxon>Bacteria</taxon>
        <taxon>Bacillati</taxon>
        <taxon>Actinomycetota</taxon>
        <taxon>Actinomycetes</taxon>
        <taxon>Propionibacteriales</taxon>
        <taxon>Nocardioidaceae</taxon>
        <taxon>Nocardioides</taxon>
    </lineage>
</organism>
<proteinExistence type="predicted"/>
<evidence type="ECO:0000313" key="2">
    <source>
        <dbReference type="Proteomes" id="UP000483261"/>
    </source>
</evidence>
<protein>
    <submittedName>
        <fullName evidence="1">Uncharacterized protein</fullName>
    </submittedName>
</protein>
<evidence type="ECO:0000313" key="1">
    <source>
        <dbReference type="EMBL" id="NGN91298.1"/>
    </source>
</evidence>
<name>A0A6M1R0R4_9ACTN</name>
<dbReference type="Proteomes" id="UP000483261">
    <property type="component" value="Unassembled WGS sequence"/>
</dbReference>
<comment type="caution">
    <text evidence="1">The sequence shown here is derived from an EMBL/GenBank/DDBJ whole genome shotgun (WGS) entry which is preliminary data.</text>
</comment>
<keyword evidence="2" id="KW-1185">Reference proteome</keyword>
<reference evidence="1 2" key="1">
    <citation type="submission" date="2020-02" db="EMBL/GenBank/DDBJ databases">
        <title>Whole-genome analyses of novel actinobacteria.</title>
        <authorList>
            <person name="Sahin N."/>
        </authorList>
    </citation>
    <scope>NUCLEOTIDE SEQUENCE [LARGE SCALE GENOMIC DNA]</scope>
    <source>
        <strain evidence="1 2">KC13</strain>
    </source>
</reference>